<gene>
    <name evidence="15" type="primary">nuoF</name>
    <name evidence="15" type="ORF">E6K78_10255</name>
</gene>
<keyword evidence="12" id="KW-0520">NAD</keyword>
<comment type="cofactor">
    <cofactor evidence="2">
        <name>[4Fe-4S] cluster</name>
        <dbReference type="ChEBI" id="CHEBI:49883"/>
    </cofactor>
</comment>
<dbReference type="PROSITE" id="PS00645">
    <property type="entry name" value="COMPLEX1_51K_2"/>
    <property type="match status" value="1"/>
</dbReference>
<dbReference type="GO" id="GO:0051539">
    <property type="term" value="F:4 iron, 4 sulfur cluster binding"/>
    <property type="evidence" value="ECO:0007669"/>
    <property type="project" value="UniProtKB-KW"/>
</dbReference>
<evidence type="ECO:0000256" key="8">
    <source>
        <dbReference type="ARBA" id="ARBA00022723"/>
    </source>
</evidence>
<dbReference type="InterPro" id="IPR019575">
    <property type="entry name" value="Nuop51_4Fe4S-bd"/>
</dbReference>
<comment type="similarity">
    <text evidence="3">Belongs to the complex I 51 kDa subunit family.</text>
</comment>
<feature type="domain" description="NADH-ubiquinone oxidoreductase 51kDa subunit iron-sulphur binding" evidence="14">
    <location>
        <begin position="251"/>
        <end position="296"/>
    </location>
</feature>
<dbReference type="GO" id="GO:0008137">
    <property type="term" value="F:NADH dehydrogenase (ubiquinone) activity"/>
    <property type="evidence" value="ECO:0007669"/>
    <property type="project" value="InterPro"/>
</dbReference>
<dbReference type="InterPro" id="IPR054765">
    <property type="entry name" value="SLBB_dom"/>
</dbReference>
<keyword evidence="5" id="KW-0285">Flavoprotein</keyword>
<sequence>YLVCNADESEPGTFKDRELMEKNPHLMIEGMVLSAFAFGANTGYIYLRGEFEYIQRILDRAIEEARAAGLVGDSVAGSSFRFQLHTHLGAGAYICGEETALLSSLEGYRGQPRLKPPFPAVEGLYACPTIVNNVETLMNVPHILRHGAQWFRQWGTEKSPGTKVFSVSGPVRRPGNVEVPMGLPLSRLLDEHCGGMREGFRVKAVIPGGSSVPLLPASMLDTGLDFESMAAAGTLLGSGGVIVIDDQTCIVDALYNITRFYEHESCGKCTPCREGTYWMSEIFERLESGHGRERDIDLLADISDNILGKSFCALGDAAAMPVLGAIKHFREEFEYHVRMKRCMVNRRRAEIAERAAETVGA</sequence>
<feature type="non-terminal residue" evidence="15">
    <location>
        <position position="1"/>
    </location>
</feature>
<dbReference type="SUPFAM" id="SSF142984">
    <property type="entry name" value="Nqo1 middle domain-like"/>
    <property type="match status" value="1"/>
</dbReference>
<dbReference type="SUPFAM" id="SSF140490">
    <property type="entry name" value="Nqo1C-terminal domain-like"/>
    <property type="match status" value="1"/>
</dbReference>
<keyword evidence="8" id="KW-0479">Metal-binding</keyword>
<dbReference type="Pfam" id="PF22461">
    <property type="entry name" value="SLBB_2"/>
    <property type="match status" value="1"/>
</dbReference>
<organism evidence="15 16">
    <name type="scientific">Eiseniibacteriota bacterium</name>
    <dbReference type="NCBI Taxonomy" id="2212470"/>
    <lineage>
        <taxon>Bacteria</taxon>
        <taxon>Candidatus Eiseniibacteriota</taxon>
    </lineage>
</organism>
<dbReference type="Gene3D" id="1.20.1440.230">
    <property type="entry name" value="NADH-ubiquinone oxidoreductase 51kDa subunit, iron-sulphur binding domain"/>
    <property type="match status" value="1"/>
</dbReference>
<comment type="catalytic activity">
    <reaction evidence="13">
        <text>a quinone + NADH + 5 H(+)(in) = a quinol + NAD(+) + 4 H(+)(out)</text>
        <dbReference type="Rhea" id="RHEA:57888"/>
        <dbReference type="ChEBI" id="CHEBI:15378"/>
        <dbReference type="ChEBI" id="CHEBI:24646"/>
        <dbReference type="ChEBI" id="CHEBI:57540"/>
        <dbReference type="ChEBI" id="CHEBI:57945"/>
        <dbReference type="ChEBI" id="CHEBI:132124"/>
    </reaction>
</comment>
<reference evidence="15 16" key="1">
    <citation type="journal article" date="2019" name="Nat. Microbiol.">
        <title>Mediterranean grassland soil C-N compound turnover is dependent on rainfall and depth, and is mediated by genomically divergent microorganisms.</title>
        <authorList>
            <person name="Diamond S."/>
            <person name="Andeer P.F."/>
            <person name="Li Z."/>
            <person name="Crits-Christoph A."/>
            <person name="Burstein D."/>
            <person name="Anantharaman K."/>
            <person name="Lane K.R."/>
            <person name="Thomas B.C."/>
            <person name="Pan C."/>
            <person name="Northen T.R."/>
            <person name="Banfield J.F."/>
        </authorList>
    </citation>
    <scope>NUCLEOTIDE SEQUENCE [LARGE SCALE GENOMIC DNA]</scope>
    <source>
        <strain evidence="15">WS_8</strain>
    </source>
</reference>
<dbReference type="InterPro" id="IPR050837">
    <property type="entry name" value="ComplexI_51kDa_subunit"/>
</dbReference>
<dbReference type="NCBIfam" id="NF010120">
    <property type="entry name" value="PRK13596.1"/>
    <property type="match status" value="1"/>
</dbReference>
<evidence type="ECO:0000256" key="7">
    <source>
        <dbReference type="ARBA" id="ARBA00022719"/>
    </source>
</evidence>
<dbReference type="InterPro" id="IPR037225">
    <property type="entry name" value="Nuo51_FMN-bd_sf"/>
</dbReference>
<evidence type="ECO:0000259" key="14">
    <source>
        <dbReference type="SMART" id="SM00928"/>
    </source>
</evidence>
<evidence type="ECO:0000256" key="13">
    <source>
        <dbReference type="ARBA" id="ARBA00047712"/>
    </source>
</evidence>
<dbReference type="Gene3D" id="3.10.20.600">
    <property type="match status" value="1"/>
</dbReference>
<dbReference type="Proteomes" id="UP000316609">
    <property type="component" value="Unassembled WGS sequence"/>
</dbReference>
<dbReference type="PANTHER" id="PTHR11780:SF10">
    <property type="entry name" value="NADH DEHYDROGENASE [UBIQUINONE] FLAVOPROTEIN 1, MITOCHONDRIAL"/>
    <property type="match status" value="1"/>
</dbReference>
<evidence type="ECO:0000256" key="12">
    <source>
        <dbReference type="ARBA" id="ARBA00023027"/>
    </source>
</evidence>
<evidence type="ECO:0000256" key="2">
    <source>
        <dbReference type="ARBA" id="ARBA00001966"/>
    </source>
</evidence>
<name>A0A538TJ68_UNCEI</name>
<dbReference type="Pfam" id="PF01512">
    <property type="entry name" value="Complex1_51K"/>
    <property type="match status" value="1"/>
</dbReference>
<evidence type="ECO:0000256" key="3">
    <source>
        <dbReference type="ARBA" id="ARBA00007523"/>
    </source>
</evidence>
<evidence type="ECO:0000256" key="5">
    <source>
        <dbReference type="ARBA" id="ARBA00022630"/>
    </source>
</evidence>
<dbReference type="GO" id="GO:0048038">
    <property type="term" value="F:quinone binding"/>
    <property type="evidence" value="ECO:0007669"/>
    <property type="project" value="UniProtKB-KW"/>
</dbReference>
<comment type="cofactor">
    <cofactor evidence="1">
        <name>FMN</name>
        <dbReference type="ChEBI" id="CHEBI:58210"/>
    </cofactor>
</comment>
<keyword evidence="4" id="KW-0004">4Fe-4S</keyword>
<evidence type="ECO:0000256" key="6">
    <source>
        <dbReference type="ARBA" id="ARBA00022643"/>
    </source>
</evidence>
<evidence type="ECO:0000313" key="15">
    <source>
        <dbReference type="EMBL" id="TMQ63662.1"/>
    </source>
</evidence>
<dbReference type="Pfam" id="PF10589">
    <property type="entry name" value="NADH_4Fe-4S"/>
    <property type="match status" value="1"/>
</dbReference>
<dbReference type="Gene3D" id="3.40.50.11540">
    <property type="entry name" value="NADH-ubiquinone oxidoreductase 51kDa subunit"/>
    <property type="match status" value="1"/>
</dbReference>
<dbReference type="SUPFAM" id="SSF142019">
    <property type="entry name" value="Nqo1 FMN-binding domain-like"/>
    <property type="match status" value="1"/>
</dbReference>
<proteinExistence type="inferred from homology"/>
<keyword evidence="10" id="KW-0408">Iron</keyword>
<evidence type="ECO:0000256" key="11">
    <source>
        <dbReference type="ARBA" id="ARBA00023014"/>
    </source>
</evidence>
<dbReference type="SMART" id="SM00928">
    <property type="entry name" value="NADH_4Fe-4S"/>
    <property type="match status" value="1"/>
</dbReference>
<keyword evidence="7" id="KW-0874">Quinone</keyword>
<protein>
    <submittedName>
        <fullName evidence="15">NADH-quinone oxidoreductase subunit NuoF</fullName>
    </submittedName>
</protein>
<evidence type="ECO:0000256" key="9">
    <source>
        <dbReference type="ARBA" id="ARBA00022967"/>
    </source>
</evidence>
<dbReference type="FunFam" id="3.10.20.600:FF:000003">
    <property type="entry name" value="NADH-quinone oxidoreductase subunit F"/>
    <property type="match status" value="1"/>
</dbReference>
<evidence type="ECO:0000313" key="16">
    <source>
        <dbReference type="Proteomes" id="UP000316609"/>
    </source>
</evidence>
<dbReference type="GO" id="GO:0010181">
    <property type="term" value="F:FMN binding"/>
    <property type="evidence" value="ECO:0007669"/>
    <property type="project" value="InterPro"/>
</dbReference>
<dbReference type="InterPro" id="IPR001949">
    <property type="entry name" value="NADH-UbQ_OxRdtase_51kDa_CS"/>
</dbReference>
<dbReference type="EMBL" id="VBOY01000103">
    <property type="protein sequence ID" value="TMQ63662.1"/>
    <property type="molecule type" value="Genomic_DNA"/>
</dbReference>
<comment type="caution">
    <text evidence="15">The sequence shown here is derived from an EMBL/GenBank/DDBJ whole genome shotgun (WGS) entry which is preliminary data.</text>
</comment>
<dbReference type="FunFam" id="3.40.50.11540:FF:000001">
    <property type="entry name" value="NADH dehydrogenase [ubiquinone] flavoprotein 1, mitochondrial"/>
    <property type="match status" value="1"/>
</dbReference>
<evidence type="ECO:0000256" key="10">
    <source>
        <dbReference type="ARBA" id="ARBA00023004"/>
    </source>
</evidence>
<dbReference type="GO" id="GO:0046872">
    <property type="term" value="F:metal ion binding"/>
    <property type="evidence" value="ECO:0007669"/>
    <property type="project" value="UniProtKB-KW"/>
</dbReference>
<dbReference type="FunFam" id="1.20.1440.230:FF:000001">
    <property type="entry name" value="Mitochondrial NADH dehydrogenase flavoprotein 1"/>
    <property type="match status" value="1"/>
</dbReference>
<dbReference type="AlphaFoldDB" id="A0A538TJ68"/>
<dbReference type="PANTHER" id="PTHR11780">
    <property type="entry name" value="NADH-UBIQUINONE OXIDOREDUCTASE FLAVOPROTEIN 1 NDUFV1"/>
    <property type="match status" value="1"/>
</dbReference>
<evidence type="ECO:0000256" key="1">
    <source>
        <dbReference type="ARBA" id="ARBA00001917"/>
    </source>
</evidence>
<dbReference type="GO" id="GO:0003954">
    <property type="term" value="F:NADH dehydrogenase activity"/>
    <property type="evidence" value="ECO:0007669"/>
    <property type="project" value="TreeGrafter"/>
</dbReference>
<evidence type="ECO:0000256" key="4">
    <source>
        <dbReference type="ARBA" id="ARBA00022485"/>
    </source>
</evidence>
<keyword evidence="6" id="KW-0288">FMN</keyword>
<accession>A0A538TJ68</accession>
<dbReference type="GO" id="GO:0045333">
    <property type="term" value="P:cellular respiration"/>
    <property type="evidence" value="ECO:0007669"/>
    <property type="project" value="TreeGrafter"/>
</dbReference>
<dbReference type="InterPro" id="IPR011538">
    <property type="entry name" value="Nuo51_FMN-bd"/>
</dbReference>
<dbReference type="InterPro" id="IPR037207">
    <property type="entry name" value="Nuop51_4Fe4S-bd_sf"/>
</dbReference>
<keyword evidence="9" id="KW-1278">Translocase</keyword>
<keyword evidence="11" id="KW-0411">Iron-sulfur</keyword>